<comment type="caution">
    <text evidence="1">The sequence shown here is derived from an EMBL/GenBank/DDBJ whole genome shotgun (WGS) entry which is preliminary data.</text>
</comment>
<evidence type="ECO:0000313" key="2">
    <source>
        <dbReference type="Proteomes" id="UP000290289"/>
    </source>
</evidence>
<proteinExistence type="predicted"/>
<accession>A0A498K6Z1</accession>
<name>A0A498K6Z1_MALDO</name>
<reference evidence="1 2" key="1">
    <citation type="submission" date="2018-10" db="EMBL/GenBank/DDBJ databases">
        <title>A high-quality apple genome assembly.</title>
        <authorList>
            <person name="Hu J."/>
        </authorList>
    </citation>
    <scope>NUCLEOTIDE SEQUENCE [LARGE SCALE GENOMIC DNA]</scope>
    <source>
        <strain evidence="2">cv. HFTH1</strain>
        <tissue evidence="1">Young leaf</tissue>
    </source>
</reference>
<sequence length="247" mass="26847">MNNQRYVSHPGPGRIISWVRSTTVGRYSPLWAYHSLTVLFLGTHEQFPSGSPIMGVLWPPSHLTSKFLRNPKPELPKGLVLGRDENIHLRITPLGDGPDVLVSTPRPGLGSDTKLSHPGPGRIISRAPSELPKGFVLGRDENIHLRITPLGDGPDVLVGTPQRGLGSDTKLSHPRPGRIISRARSTTVTHPGSDLASFSLNFGVPTEPEASELPKGLVLGRDENIYLRITPLDDVGMSQYVTSMMKA</sequence>
<evidence type="ECO:0000313" key="1">
    <source>
        <dbReference type="EMBL" id="RXI03168.1"/>
    </source>
</evidence>
<dbReference type="AlphaFoldDB" id="A0A498K6Z1"/>
<organism evidence="1 2">
    <name type="scientific">Malus domestica</name>
    <name type="common">Apple</name>
    <name type="synonym">Pyrus malus</name>
    <dbReference type="NCBI Taxonomy" id="3750"/>
    <lineage>
        <taxon>Eukaryota</taxon>
        <taxon>Viridiplantae</taxon>
        <taxon>Streptophyta</taxon>
        <taxon>Embryophyta</taxon>
        <taxon>Tracheophyta</taxon>
        <taxon>Spermatophyta</taxon>
        <taxon>Magnoliopsida</taxon>
        <taxon>eudicotyledons</taxon>
        <taxon>Gunneridae</taxon>
        <taxon>Pentapetalae</taxon>
        <taxon>rosids</taxon>
        <taxon>fabids</taxon>
        <taxon>Rosales</taxon>
        <taxon>Rosaceae</taxon>
        <taxon>Amygdaloideae</taxon>
        <taxon>Maleae</taxon>
        <taxon>Malus</taxon>
    </lineage>
</organism>
<dbReference type="Proteomes" id="UP000290289">
    <property type="component" value="Chromosome 3"/>
</dbReference>
<dbReference type="EMBL" id="RDQH01000329">
    <property type="protein sequence ID" value="RXI03168.1"/>
    <property type="molecule type" value="Genomic_DNA"/>
</dbReference>
<protein>
    <submittedName>
        <fullName evidence="1">Uncharacterized protein</fullName>
    </submittedName>
</protein>
<keyword evidence="2" id="KW-1185">Reference proteome</keyword>
<gene>
    <name evidence="1" type="ORF">DVH24_003820</name>
</gene>